<evidence type="ECO:0000313" key="2">
    <source>
        <dbReference type="EMBL" id="JAC77857.1"/>
    </source>
</evidence>
<evidence type="ECO:0000256" key="1">
    <source>
        <dbReference type="SAM" id="MobiDB-lite"/>
    </source>
</evidence>
<feature type="compositionally biased region" description="Basic and acidic residues" evidence="1">
    <location>
        <begin position="95"/>
        <end position="106"/>
    </location>
</feature>
<organism evidence="2">
    <name type="scientific">Tetraselmis sp. GSL018</name>
    <dbReference type="NCBI Taxonomy" id="582737"/>
    <lineage>
        <taxon>Eukaryota</taxon>
        <taxon>Viridiplantae</taxon>
        <taxon>Chlorophyta</taxon>
        <taxon>core chlorophytes</taxon>
        <taxon>Chlorodendrophyceae</taxon>
        <taxon>Chlorodendrales</taxon>
        <taxon>Chlorodendraceae</taxon>
        <taxon>Tetraselmis</taxon>
    </lineage>
</organism>
<protein>
    <submittedName>
        <fullName evidence="2">Uncharacterized protein</fullName>
    </submittedName>
</protein>
<feature type="region of interest" description="Disordered" evidence="1">
    <location>
        <begin position="71"/>
        <end position="90"/>
    </location>
</feature>
<name>A0A061RY71_9CHLO</name>
<proteinExistence type="predicted"/>
<sequence>MLLLVLRGRQRHRALGVCQRDCPRPEVKLARVEAHKPEQVLCQRKLSAARAFLRVADPDVLPSVPQVVDQEVDEGVSPEAARRGVAEPRLEEVGLEQEAHRAEQRQLLDTASATGRRAWSRGSALGTRGPPGPACRWPRR</sequence>
<feature type="compositionally biased region" description="Basic and acidic residues" evidence="1">
    <location>
        <begin position="80"/>
        <end position="90"/>
    </location>
</feature>
<dbReference type="EMBL" id="GBEZ01007618">
    <property type="protein sequence ID" value="JAC77857.1"/>
    <property type="molecule type" value="Transcribed_RNA"/>
</dbReference>
<dbReference type="AlphaFoldDB" id="A0A061RY71"/>
<feature type="region of interest" description="Disordered" evidence="1">
    <location>
        <begin position="95"/>
        <end position="140"/>
    </location>
</feature>
<gene>
    <name evidence="2" type="ORF">TSPGSL018_16636</name>
</gene>
<accession>A0A061RY71</accession>
<reference evidence="2" key="1">
    <citation type="submission" date="2014-05" db="EMBL/GenBank/DDBJ databases">
        <title>The transcriptome of the halophilic microalga Tetraselmis sp. GSL018 isolated from the Great Salt Lake, Utah.</title>
        <authorList>
            <person name="Jinkerson R.E."/>
            <person name="D'Adamo S."/>
            <person name="Posewitz M.C."/>
        </authorList>
    </citation>
    <scope>NUCLEOTIDE SEQUENCE</scope>
    <source>
        <strain evidence="2">GSL018</strain>
    </source>
</reference>